<feature type="transmembrane region" description="Helical" evidence="1">
    <location>
        <begin position="16"/>
        <end position="36"/>
    </location>
</feature>
<comment type="caution">
    <text evidence="2">The sequence shown here is derived from an EMBL/GenBank/DDBJ whole genome shotgun (WGS) entry which is preliminary data.</text>
</comment>
<evidence type="ECO:0000313" key="2">
    <source>
        <dbReference type="EMBL" id="KNH25966.1"/>
    </source>
</evidence>
<dbReference type="AlphaFoldDB" id="A0A0L1MC66"/>
<protein>
    <submittedName>
        <fullName evidence="2">Uncharacterized protein</fullName>
    </submittedName>
</protein>
<proteinExistence type="predicted"/>
<sequence length="74" mass="8038">MGVFGTFILRRRCGRLMGMGAVSLAMMVACFGYLFGCTRIMMPRDSPFLALMLAFMVMHFALAATVLMTTAAGC</sequence>
<accession>A0A0L1MC66</accession>
<dbReference type="Proteomes" id="UP000036955">
    <property type="component" value="Unassembled WGS sequence"/>
</dbReference>
<organism evidence="2 3">
    <name type="scientific">Pseudomonas syringae</name>
    <dbReference type="NCBI Taxonomy" id="317"/>
    <lineage>
        <taxon>Bacteria</taxon>
        <taxon>Pseudomonadati</taxon>
        <taxon>Pseudomonadota</taxon>
        <taxon>Gammaproteobacteria</taxon>
        <taxon>Pseudomonadales</taxon>
        <taxon>Pseudomonadaceae</taxon>
        <taxon>Pseudomonas</taxon>
    </lineage>
</organism>
<keyword evidence="1" id="KW-1133">Transmembrane helix</keyword>
<gene>
    <name evidence="2" type="ORF">ACS77_17065</name>
</gene>
<keyword evidence="1" id="KW-0472">Membrane</keyword>
<name>A0A0L1MC66_PSESX</name>
<reference evidence="2 3" key="1">
    <citation type="submission" date="2015-06" db="EMBL/GenBank/DDBJ databases">
        <authorList>
            <person name="Hoefler B.C."/>
            <person name="Straight P.D."/>
        </authorList>
    </citation>
    <scope>NUCLEOTIDE SEQUENCE [LARGE SCALE GENOMIC DNA]</scope>
    <source>
        <strain evidence="2 3">Riq4</strain>
    </source>
</reference>
<keyword evidence="1" id="KW-0812">Transmembrane</keyword>
<dbReference type="EMBL" id="LFQK01000028">
    <property type="protein sequence ID" value="KNH25966.1"/>
    <property type="molecule type" value="Genomic_DNA"/>
</dbReference>
<evidence type="ECO:0000256" key="1">
    <source>
        <dbReference type="SAM" id="Phobius"/>
    </source>
</evidence>
<feature type="transmembrane region" description="Helical" evidence="1">
    <location>
        <begin position="48"/>
        <end position="72"/>
    </location>
</feature>
<evidence type="ECO:0000313" key="3">
    <source>
        <dbReference type="Proteomes" id="UP000036955"/>
    </source>
</evidence>